<organism evidence="2 3">
    <name type="scientific">Neptunicella marina</name>
    <dbReference type="NCBI Taxonomy" id="2125989"/>
    <lineage>
        <taxon>Bacteria</taxon>
        <taxon>Pseudomonadati</taxon>
        <taxon>Pseudomonadota</taxon>
        <taxon>Gammaproteobacteria</taxon>
        <taxon>Alteromonadales</taxon>
        <taxon>Alteromonadaceae</taxon>
        <taxon>Neptunicella</taxon>
    </lineage>
</organism>
<accession>A0A8J6M3H8</accession>
<evidence type="ECO:0000313" key="2">
    <source>
        <dbReference type="EMBL" id="MBC3767047.1"/>
    </source>
</evidence>
<name>A0A8J6M3H8_9ALTE</name>
<protein>
    <submittedName>
        <fullName evidence="2">NmrA family NAD(P)-binding protein</fullName>
    </submittedName>
</protein>
<evidence type="ECO:0000313" key="3">
    <source>
        <dbReference type="Proteomes" id="UP000601768"/>
    </source>
</evidence>
<dbReference type="PANTHER" id="PTHR43162:SF1">
    <property type="entry name" value="PRESTALK A DIFFERENTIATION PROTEIN A"/>
    <property type="match status" value="1"/>
</dbReference>
<sequence length="280" mass="30934">MTTLNTNQTILVVGANGKTGSRVVNLLTDKNIEVRKASRSSDTFFDWQQPSSWDAALTGVQAAYVTYFPDLALPSAPAHIQQFCELARQKGVEHITLLSGRGEEAAQICEDIVKQSGLSWNIVRCAWFNQNFNEGLFKVALDSGVLAFPVGFVKEPFVDVNDIADVVVASLTEPGHQNKLYELTGPELLSFEDLAALFSQELGKTVSFQPVSVEQFSLSLQQMGVPDEVIQMLTYLFTQVLDGRNESLADGVSQALNRPARSFADYVQRNRDVFLEQGYD</sequence>
<dbReference type="InterPro" id="IPR008030">
    <property type="entry name" value="NmrA-like"/>
</dbReference>
<dbReference type="EMBL" id="JACNEP010000013">
    <property type="protein sequence ID" value="MBC3767047.1"/>
    <property type="molecule type" value="Genomic_DNA"/>
</dbReference>
<gene>
    <name evidence="2" type="ORF">H8B19_14270</name>
</gene>
<dbReference type="SUPFAM" id="SSF51735">
    <property type="entry name" value="NAD(P)-binding Rossmann-fold domains"/>
    <property type="match status" value="1"/>
</dbReference>
<dbReference type="Proteomes" id="UP000601768">
    <property type="component" value="Unassembled WGS sequence"/>
</dbReference>
<dbReference type="PANTHER" id="PTHR43162">
    <property type="match status" value="1"/>
</dbReference>
<feature type="domain" description="NmrA-like" evidence="1">
    <location>
        <begin position="110"/>
        <end position="238"/>
    </location>
</feature>
<comment type="caution">
    <text evidence="2">The sequence shown here is derived from an EMBL/GenBank/DDBJ whole genome shotgun (WGS) entry which is preliminary data.</text>
</comment>
<keyword evidence="3" id="KW-1185">Reference proteome</keyword>
<dbReference type="Gene3D" id="3.90.25.10">
    <property type="entry name" value="UDP-galactose 4-epimerase, domain 1"/>
    <property type="match status" value="1"/>
</dbReference>
<dbReference type="Gene3D" id="3.40.50.720">
    <property type="entry name" value="NAD(P)-binding Rossmann-like Domain"/>
    <property type="match status" value="1"/>
</dbReference>
<dbReference type="InterPro" id="IPR036291">
    <property type="entry name" value="NAD(P)-bd_dom_sf"/>
</dbReference>
<reference evidence="2" key="2">
    <citation type="submission" date="2020-08" db="EMBL/GenBank/DDBJ databases">
        <authorList>
            <person name="Lai Q."/>
        </authorList>
    </citation>
    <scope>NUCLEOTIDE SEQUENCE</scope>
    <source>
        <strain evidence="2">S27-2</strain>
    </source>
</reference>
<dbReference type="Pfam" id="PF05368">
    <property type="entry name" value="NmrA"/>
    <property type="match status" value="1"/>
</dbReference>
<proteinExistence type="predicted"/>
<dbReference type="RefSeq" id="WP_186507562.1">
    <property type="nucleotide sequence ID" value="NZ_JACNEP010000013.1"/>
</dbReference>
<evidence type="ECO:0000259" key="1">
    <source>
        <dbReference type="Pfam" id="PF05368"/>
    </source>
</evidence>
<dbReference type="AlphaFoldDB" id="A0A8J6M3H8"/>
<dbReference type="InterPro" id="IPR051604">
    <property type="entry name" value="Ergot_Alk_Oxidoreductase"/>
</dbReference>
<reference evidence="2" key="1">
    <citation type="journal article" date="2018" name="Int. J. Syst. Evol. Microbiol.">
        <title>Neptunicella marina gen. nov., sp. nov., isolated from surface seawater.</title>
        <authorList>
            <person name="Liu X."/>
            <person name="Lai Q."/>
            <person name="Du Y."/>
            <person name="Zhang X."/>
            <person name="Liu Z."/>
            <person name="Sun F."/>
            <person name="Shao Z."/>
        </authorList>
    </citation>
    <scope>NUCLEOTIDE SEQUENCE</scope>
    <source>
        <strain evidence="2">S27-2</strain>
    </source>
</reference>